<keyword evidence="2" id="KW-1185">Reference proteome</keyword>
<dbReference type="EMBL" id="PVNH01000009">
    <property type="protein sequence ID" value="PRX45388.1"/>
    <property type="molecule type" value="Genomic_DNA"/>
</dbReference>
<comment type="caution">
    <text evidence="1">The sequence shown here is derived from an EMBL/GenBank/DDBJ whole genome shotgun (WGS) entry which is preliminary data.</text>
</comment>
<dbReference type="AlphaFoldDB" id="A0A2T0LPW2"/>
<dbReference type="InterPro" id="IPR045428">
    <property type="entry name" value="EACC1"/>
</dbReference>
<reference evidence="1 2" key="1">
    <citation type="submission" date="2018-03" db="EMBL/GenBank/DDBJ databases">
        <title>Genomic Encyclopedia of Type Strains, Phase III (KMG-III): the genomes of soil and plant-associated and newly described type strains.</title>
        <authorList>
            <person name="Whitman W."/>
        </authorList>
    </citation>
    <scope>NUCLEOTIDE SEQUENCE [LARGE SCALE GENOMIC DNA]</scope>
    <source>
        <strain evidence="1 2">CGMCC 4.7125</strain>
    </source>
</reference>
<gene>
    <name evidence="1" type="ORF">B0I33_10951</name>
</gene>
<evidence type="ECO:0000313" key="2">
    <source>
        <dbReference type="Proteomes" id="UP000238362"/>
    </source>
</evidence>
<dbReference type="Pfam" id="PF19953">
    <property type="entry name" value="EACC1"/>
    <property type="match status" value="1"/>
</dbReference>
<evidence type="ECO:0000313" key="1">
    <source>
        <dbReference type="EMBL" id="PRX45388.1"/>
    </source>
</evidence>
<name>A0A2T0LPW2_9PSEU</name>
<protein>
    <submittedName>
        <fullName evidence="1">Uncharacterized protein</fullName>
    </submittedName>
</protein>
<proteinExistence type="predicted"/>
<dbReference type="RefSeq" id="WP_106180605.1">
    <property type="nucleotide sequence ID" value="NZ_PVNH01000009.1"/>
</dbReference>
<dbReference type="Proteomes" id="UP000238362">
    <property type="component" value="Unassembled WGS sequence"/>
</dbReference>
<accession>A0A2T0LPW2</accession>
<sequence length="111" mass="12380">MTRRLRLFATGDGLLLRVAAEHADLVRDFEHLPHEVRRRQTGAADWLDVLVVGVGSGGLLTVLAETLRRVLHRDEGTEIHVELPDGTKLLTKGVSVDELRRVLELARQDGE</sequence>
<organism evidence="1 2">
    <name type="scientific">Prauserella shujinwangii</name>
    <dbReference type="NCBI Taxonomy" id="1453103"/>
    <lineage>
        <taxon>Bacteria</taxon>
        <taxon>Bacillati</taxon>
        <taxon>Actinomycetota</taxon>
        <taxon>Actinomycetes</taxon>
        <taxon>Pseudonocardiales</taxon>
        <taxon>Pseudonocardiaceae</taxon>
        <taxon>Prauserella</taxon>
    </lineage>
</organism>